<reference evidence="2 3" key="2">
    <citation type="submission" date="2021-08" db="EMBL/GenBank/DDBJ databases">
        <title>Rheinheimera aquimaris sp. nov., isolated from seawater of the East Sea in Korea.</title>
        <authorList>
            <person name="Kim K.H."/>
            <person name="Wenting R."/>
            <person name="Kim K.R."/>
            <person name="Jeon C.O."/>
        </authorList>
    </citation>
    <scope>NUCLEOTIDE SEQUENCE [LARGE SCALE GENOMIC DNA]</scope>
    <source>
        <strain evidence="2 3">MA-13</strain>
    </source>
</reference>
<dbReference type="Pfam" id="PF18536">
    <property type="entry name" value="DUF5623"/>
    <property type="match status" value="1"/>
</dbReference>
<organism evidence="2 3">
    <name type="scientific">Rheinheimera maricola</name>
    <dbReference type="NCBI Taxonomy" id="2793282"/>
    <lineage>
        <taxon>Bacteria</taxon>
        <taxon>Pseudomonadati</taxon>
        <taxon>Pseudomonadota</taxon>
        <taxon>Gammaproteobacteria</taxon>
        <taxon>Chromatiales</taxon>
        <taxon>Chromatiaceae</taxon>
        <taxon>Rheinheimera</taxon>
    </lineage>
</organism>
<feature type="domain" description="DUF5623" evidence="1">
    <location>
        <begin position="308"/>
        <end position="425"/>
    </location>
</feature>
<protein>
    <submittedName>
        <fullName evidence="2">DUF5623 domain-containing protein</fullName>
    </submittedName>
</protein>
<sequence>MLNKTIQPSTIGGIKRHAKQIKKSNGLSHYEALDIAAQNASFENFAHARNRLQHSNTVNSSYQLFFTCYWYDRKIHKAGREVLEIKLSTPLFEIASKSELKNANSLGWFRPASPDHLVDDHVNPSQEAAVNKICKAVRVLRFMEATGLKPSRDYNAAYPNKDHNNKLPDSDHSSEWCASDSGQIILIDEPYLDPIVDGKRAAWAKKHNWYLQASKWAGMYYPGMSNMFVSTDASTGYDFKGLMSKIDNIPYPITEENWTGMSSKGHETFLSPLCVTPQDKKRAVAKGTIYRESSSKTQPMRRWDAPHNERRPNAVMSVESHQLAARLIKAVQQSAEKPIAVNRRLSSVKSKLEDWFFSEYERGVTDKYDLFYYGDIDRNDPFVLQANSSKGVVSLLQQLKDMLLGAYVDCGPLRKMIGKINTSIKLTSNI</sequence>
<dbReference type="InterPro" id="IPR040531">
    <property type="entry name" value="DUF5623"/>
</dbReference>
<keyword evidence="3" id="KW-1185">Reference proteome</keyword>
<reference evidence="2 3" key="1">
    <citation type="submission" date="2020-12" db="EMBL/GenBank/DDBJ databases">
        <authorList>
            <person name="Ruan W."/>
            <person name="Khan S.A."/>
            <person name="Jeon C.O."/>
        </authorList>
    </citation>
    <scope>NUCLEOTIDE SEQUENCE [LARGE SCALE GENOMIC DNA]</scope>
    <source>
        <strain evidence="2 3">MA-13</strain>
    </source>
</reference>
<gene>
    <name evidence="2" type="ORF">I4W93_013985</name>
</gene>
<accession>A0ABS7XAY8</accession>
<evidence type="ECO:0000259" key="1">
    <source>
        <dbReference type="Pfam" id="PF18536"/>
    </source>
</evidence>
<dbReference type="RefSeq" id="WP_205312876.1">
    <property type="nucleotide sequence ID" value="NZ_JAERPS020000005.1"/>
</dbReference>
<dbReference type="Gene3D" id="1.20.1260.40">
    <property type="match status" value="1"/>
</dbReference>
<comment type="caution">
    <text evidence="2">The sequence shown here is derived from an EMBL/GenBank/DDBJ whole genome shotgun (WGS) entry which is preliminary data.</text>
</comment>
<dbReference type="EMBL" id="JAERPS020000005">
    <property type="protein sequence ID" value="MBZ9612708.1"/>
    <property type="molecule type" value="Genomic_DNA"/>
</dbReference>
<dbReference type="Proteomes" id="UP000663814">
    <property type="component" value="Unassembled WGS sequence"/>
</dbReference>
<proteinExistence type="predicted"/>
<evidence type="ECO:0000313" key="3">
    <source>
        <dbReference type="Proteomes" id="UP000663814"/>
    </source>
</evidence>
<evidence type="ECO:0000313" key="2">
    <source>
        <dbReference type="EMBL" id="MBZ9612708.1"/>
    </source>
</evidence>
<name>A0ABS7XAY8_9GAMM</name>